<dbReference type="GO" id="GO:0005524">
    <property type="term" value="F:ATP binding"/>
    <property type="evidence" value="ECO:0007669"/>
    <property type="project" value="UniProtKB-KW"/>
</dbReference>
<comment type="caution">
    <text evidence="10">The sequence shown here is derived from an EMBL/GenBank/DDBJ whole genome shotgun (WGS) entry which is preliminary data.</text>
</comment>
<evidence type="ECO:0000256" key="6">
    <source>
        <dbReference type="ARBA" id="ARBA00022840"/>
    </source>
</evidence>
<feature type="domain" description="ABC transporter" evidence="9">
    <location>
        <begin position="253"/>
        <end position="490"/>
    </location>
</feature>
<keyword evidence="3" id="KW-0762">Sugar transport</keyword>
<protein>
    <submittedName>
        <fullName evidence="10">Sugar ABC transporter ATP-binding protein</fullName>
    </submittedName>
</protein>
<evidence type="ECO:0000313" key="10">
    <source>
        <dbReference type="EMBL" id="MFC4075936.1"/>
    </source>
</evidence>
<proteinExistence type="predicted"/>
<dbReference type="Proteomes" id="UP001595843">
    <property type="component" value="Unassembled WGS sequence"/>
</dbReference>
<dbReference type="PANTHER" id="PTHR43790:SF3">
    <property type="entry name" value="D-ALLOSE IMPORT ATP-BINDING PROTEIN ALSA-RELATED"/>
    <property type="match status" value="1"/>
</dbReference>
<name>A0ABV8JAL4_9BACL</name>
<evidence type="ECO:0000256" key="7">
    <source>
        <dbReference type="ARBA" id="ARBA00022967"/>
    </source>
</evidence>
<evidence type="ECO:0000256" key="2">
    <source>
        <dbReference type="ARBA" id="ARBA00022475"/>
    </source>
</evidence>
<dbReference type="InterPro" id="IPR003593">
    <property type="entry name" value="AAA+_ATPase"/>
</dbReference>
<dbReference type="CDD" id="cd03216">
    <property type="entry name" value="ABC_Carb_Monos_I"/>
    <property type="match status" value="1"/>
</dbReference>
<keyword evidence="5" id="KW-0547">Nucleotide-binding</keyword>
<dbReference type="EMBL" id="JBHSAP010000007">
    <property type="protein sequence ID" value="MFC4075936.1"/>
    <property type="molecule type" value="Genomic_DNA"/>
</dbReference>
<accession>A0ABV8JAL4</accession>
<dbReference type="Pfam" id="PF00005">
    <property type="entry name" value="ABC_tran"/>
    <property type="match status" value="2"/>
</dbReference>
<keyword evidence="7" id="KW-1278">Translocase</keyword>
<dbReference type="PROSITE" id="PS50893">
    <property type="entry name" value="ABC_TRANSPORTER_2"/>
    <property type="match status" value="2"/>
</dbReference>
<keyword evidence="1" id="KW-0813">Transport</keyword>
<dbReference type="InterPro" id="IPR050107">
    <property type="entry name" value="ABC_carbohydrate_import_ATPase"/>
</dbReference>
<evidence type="ECO:0000259" key="9">
    <source>
        <dbReference type="PROSITE" id="PS50893"/>
    </source>
</evidence>
<reference evidence="11" key="1">
    <citation type="journal article" date="2019" name="Int. J. Syst. Evol. Microbiol.">
        <title>The Global Catalogue of Microorganisms (GCM) 10K type strain sequencing project: providing services to taxonomists for standard genome sequencing and annotation.</title>
        <authorList>
            <consortium name="The Broad Institute Genomics Platform"/>
            <consortium name="The Broad Institute Genome Sequencing Center for Infectious Disease"/>
            <person name="Wu L."/>
            <person name="Ma J."/>
        </authorList>
    </citation>
    <scope>NUCLEOTIDE SEQUENCE [LARGE SCALE GENOMIC DNA]</scope>
    <source>
        <strain evidence="11">IBRC-M 10813</strain>
    </source>
</reference>
<evidence type="ECO:0000256" key="5">
    <source>
        <dbReference type="ARBA" id="ARBA00022741"/>
    </source>
</evidence>
<dbReference type="PANTHER" id="PTHR43790">
    <property type="entry name" value="CARBOHYDRATE TRANSPORT ATP-BINDING PROTEIN MG119-RELATED"/>
    <property type="match status" value="1"/>
</dbReference>
<dbReference type="PROSITE" id="PS00211">
    <property type="entry name" value="ABC_TRANSPORTER_1"/>
    <property type="match status" value="2"/>
</dbReference>
<organism evidence="10 11">
    <name type="scientific">Salinithrix halophila</name>
    <dbReference type="NCBI Taxonomy" id="1485204"/>
    <lineage>
        <taxon>Bacteria</taxon>
        <taxon>Bacillati</taxon>
        <taxon>Bacillota</taxon>
        <taxon>Bacilli</taxon>
        <taxon>Bacillales</taxon>
        <taxon>Thermoactinomycetaceae</taxon>
        <taxon>Salinithrix</taxon>
    </lineage>
</organism>
<keyword evidence="11" id="KW-1185">Reference proteome</keyword>
<dbReference type="InterPro" id="IPR003439">
    <property type="entry name" value="ABC_transporter-like_ATP-bd"/>
</dbReference>
<sequence length="500" mass="55141">MEGIEKRFPGVRVLKGVDFDVRAGEVHALMGENGAGKSTLIKVLGGIFPRDAGKIFIGGEERSMCSPREAVALGVGIIHQELNLVPQLSVMENLFLGREHTFSRGFRVGWRRMREEALRWMEKLGVTLDPACKVGDLSVGQRQMVEIAKALSLKARILVMDEPTAALAQREIESLFRVIASLKEQGVGMVYISHRMEEIFQMCDRITVLRDGENVGTRDTGKTDMEELVRMMVGREIRERFPRESVPPGEERLRVKGLTRRGKVKGVSFAIRAGEILGMAGLMGAGRTETANLLFGVEKPDGGSVLVDGEPIRIRRPEDAIRAGFAYVTEDRKGEGLVLSRSVKENLMLPHLPALSLGGVIRRRQEQKASRELIKSLSIHTVGVEQKAGFLSGGNQQKVAIGKWLTGRPKVFILDEPTRGIDIGARAEIYRLMNRLTQEGIAILLISSDLPEVLGMSDRLLVMHEGRIVAEYQRGEADQEAVVQAASGGGKQRANRNQTP</sequence>
<dbReference type="SUPFAM" id="SSF52540">
    <property type="entry name" value="P-loop containing nucleoside triphosphate hydrolases"/>
    <property type="match status" value="2"/>
</dbReference>
<keyword evidence="6 10" id="KW-0067">ATP-binding</keyword>
<gene>
    <name evidence="10" type="ORF">ACFOUO_03850</name>
</gene>
<evidence type="ECO:0000256" key="1">
    <source>
        <dbReference type="ARBA" id="ARBA00022448"/>
    </source>
</evidence>
<dbReference type="RefSeq" id="WP_380703247.1">
    <property type="nucleotide sequence ID" value="NZ_JBHSAP010000007.1"/>
</dbReference>
<dbReference type="InterPro" id="IPR017871">
    <property type="entry name" value="ABC_transporter-like_CS"/>
</dbReference>
<keyword evidence="4" id="KW-0677">Repeat</keyword>
<dbReference type="CDD" id="cd03215">
    <property type="entry name" value="ABC_Carb_Monos_II"/>
    <property type="match status" value="1"/>
</dbReference>
<keyword evidence="8" id="KW-0472">Membrane</keyword>
<dbReference type="InterPro" id="IPR027417">
    <property type="entry name" value="P-loop_NTPase"/>
</dbReference>
<feature type="domain" description="ABC transporter" evidence="9">
    <location>
        <begin position="1"/>
        <end position="236"/>
    </location>
</feature>
<dbReference type="SMART" id="SM00382">
    <property type="entry name" value="AAA"/>
    <property type="match status" value="2"/>
</dbReference>
<evidence type="ECO:0000313" key="11">
    <source>
        <dbReference type="Proteomes" id="UP001595843"/>
    </source>
</evidence>
<evidence type="ECO:0000256" key="3">
    <source>
        <dbReference type="ARBA" id="ARBA00022597"/>
    </source>
</evidence>
<dbReference type="Gene3D" id="3.40.50.300">
    <property type="entry name" value="P-loop containing nucleotide triphosphate hydrolases"/>
    <property type="match status" value="2"/>
</dbReference>
<keyword evidence="2" id="KW-1003">Cell membrane</keyword>
<evidence type="ECO:0000256" key="8">
    <source>
        <dbReference type="ARBA" id="ARBA00023136"/>
    </source>
</evidence>
<evidence type="ECO:0000256" key="4">
    <source>
        <dbReference type="ARBA" id="ARBA00022737"/>
    </source>
</evidence>